<proteinExistence type="predicted"/>
<protein>
    <submittedName>
        <fullName evidence="2">Uncharacterized protein</fullName>
    </submittedName>
</protein>
<accession>A0AAV1SIA2</accession>
<name>A0AAV1SIA2_9ROSI</name>
<sequence length="216" mass="23792">MKITKFLVLSFFLLAFTTSSSPEDIQAQDPEAVIDIFGNELVAGGSYFIRAFPAGSKTPLAVSSVGMDRYIVTTGGMGPLKQFKITKDRANDGLYQLSYYPTSEAFNKRLRVDVGYLANNDEVTYLTPNANPVRFAFVPYLVEVPKIEYKKVSGLQQDKDLSLNSISTKKDDGEEDGAVEVEVDCDGAADVEVLLDDLSPTLTDRMYSKIIAKVRC</sequence>
<feature type="chain" id="PRO_5043460749" evidence="1">
    <location>
        <begin position="23"/>
        <end position="216"/>
    </location>
</feature>
<evidence type="ECO:0000256" key="1">
    <source>
        <dbReference type="SAM" id="SignalP"/>
    </source>
</evidence>
<comment type="caution">
    <text evidence="2">The sequence shown here is derived from an EMBL/GenBank/DDBJ whole genome shotgun (WGS) entry which is preliminary data.</text>
</comment>
<keyword evidence="1" id="KW-0732">Signal</keyword>
<organism evidence="2 3">
    <name type="scientific">Dovyalis caffra</name>
    <dbReference type="NCBI Taxonomy" id="77055"/>
    <lineage>
        <taxon>Eukaryota</taxon>
        <taxon>Viridiplantae</taxon>
        <taxon>Streptophyta</taxon>
        <taxon>Embryophyta</taxon>
        <taxon>Tracheophyta</taxon>
        <taxon>Spermatophyta</taxon>
        <taxon>Magnoliopsida</taxon>
        <taxon>eudicotyledons</taxon>
        <taxon>Gunneridae</taxon>
        <taxon>Pentapetalae</taxon>
        <taxon>rosids</taxon>
        <taxon>fabids</taxon>
        <taxon>Malpighiales</taxon>
        <taxon>Salicaceae</taxon>
        <taxon>Flacourtieae</taxon>
        <taxon>Dovyalis</taxon>
    </lineage>
</organism>
<evidence type="ECO:0000313" key="2">
    <source>
        <dbReference type="EMBL" id="CAK7349987.1"/>
    </source>
</evidence>
<gene>
    <name evidence="2" type="ORF">DCAF_LOCUS22710</name>
</gene>
<evidence type="ECO:0000313" key="3">
    <source>
        <dbReference type="Proteomes" id="UP001314170"/>
    </source>
</evidence>
<dbReference type="AlphaFoldDB" id="A0AAV1SIA2"/>
<keyword evidence="3" id="KW-1185">Reference proteome</keyword>
<dbReference type="EMBL" id="CAWUPB010001178">
    <property type="protein sequence ID" value="CAK7349987.1"/>
    <property type="molecule type" value="Genomic_DNA"/>
</dbReference>
<dbReference type="InterPro" id="IPR011065">
    <property type="entry name" value="Kunitz_inhibitor_STI-like_sf"/>
</dbReference>
<feature type="signal peptide" evidence="1">
    <location>
        <begin position="1"/>
        <end position="22"/>
    </location>
</feature>
<reference evidence="2 3" key="1">
    <citation type="submission" date="2024-01" db="EMBL/GenBank/DDBJ databases">
        <authorList>
            <person name="Waweru B."/>
        </authorList>
    </citation>
    <scope>NUCLEOTIDE SEQUENCE [LARGE SCALE GENOMIC DNA]</scope>
</reference>
<dbReference type="SUPFAM" id="SSF50386">
    <property type="entry name" value="STI-like"/>
    <property type="match status" value="1"/>
</dbReference>
<dbReference type="Proteomes" id="UP001314170">
    <property type="component" value="Unassembled WGS sequence"/>
</dbReference>